<dbReference type="InterPro" id="IPR015021">
    <property type="entry name" value="C11orf54_DUF1907"/>
</dbReference>
<evidence type="ECO:0000259" key="7">
    <source>
        <dbReference type="SMART" id="SM01168"/>
    </source>
</evidence>
<evidence type="ECO:0000256" key="2">
    <source>
        <dbReference type="ARBA" id="ARBA00011245"/>
    </source>
</evidence>
<keyword evidence="6" id="KW-0539">Nucleus</keyword>
<dbReference type="PANTHER" id="PTHR13204">
    <property type="entry name" value="PTD012 PROTEIN"/>
    <property type="match status" value="1"/>
</dbReference>
<evidence type="ECO:0000256" key="3">
    <source>
        <dbReference type="ARBA" id="ARBA00022723"/>
    </source>
</evidence>
<feature type="domain" description="DUF1907" evidence="7">
    <location>
        <begin position="22"/>
        <end position="304"/>
    </location>
</feature>
<evidence type="ECO:0000256" key="5">
    <source>
        <dbReference type="ARBA" id="ARBA00022833"/>
    </source>
</evidence>
<dbReference type="PANTHER" id="PTHR13204:SF1">
    <property type="entry name" value="ESTER HYDROLASE C11ORF54"/>
    <property type="match status" value="1"/>
</dbReference>
<comment type="subunit">
    <text evidence="2">Monomer.</text>
</comment>
<dbReference type="Pfam" id="PF08925">
    <property type="entry name" value="DUF1907"/>
    <property type="match status" value="1"/>
</dbReference>
<keyword evidence="4 8" id="KW-0378">Hydrolase</keyword>
<dbReference type="SMART" id="SM01168">
    <property type="entry name" value="DUF1907"/>
    <property type="match status" value="1"/>
</dbReference>
<accession>A0A0X3PUS6</accession>
<proteinExistence type="predicted"/>
<keyword evidence="3" id="KW-0479">Metal-binding</keyword>
<gene>
    <name evidence="8" type="primary">CK054</name>
    <name evidence="8" type="ORF">TR150977</name>
</gene>
<comment type="subcellular location">
    <subcellularLocation>
        <location evidence="1">Nucleus</location>
    </subcellularLocation>
</comment>
<protein>
    <submittedName>
        <fullName evidence="8">Ester hydrolase C11orf54 homolog</fullName>
    </submittedName>
</protein>
<dbReference type="CDD" id="cd17298">
    <property type="entry name" value="DUF1907"/>
    <property type="match status" value="1"/>
</dbReference>
<evidence type="ECO:0000256" key="4">
    <source>
        <dbReference type="ARBA" id="ARBA00022801"/>
    </source>
</evidence>
<dbReference type="GO" id="GO:0008270">
    <property type="term" value="F:zinc ion binding"/>
    <property type="evidence" value="ECO:0007669"/>
    <property type="project" value="TreeGrafter"/>
</dbReference>
<dbReference type="GO" id="GO:0016788">
    <property type="term" value="F:hydrolase activity, acting on ester bonds"/>
    <property type="evidence" value="ECO:0007669"/>
    <property type="project" value="TreeGrafter"/>
</dbReference>
<dbReference type="SUPFAM" id="SSF117856">
    <property type="entry name" value="AF0104/ALDC/Ptd012-like"/>
    <property type="match status" value="1"/>
</dbReference>
<keyword evidence="5" id="KW-0862">Zinc</keyword>
<reference evidence="8" key="1">
    <citation type="submission" date="2016-01" db="EMBL/GenBank/DDBJ databases">
        <title>Reference transcriptome for the parasite Schistocephalus solidus: insights into the molecular evolution of parasitism.</title>
        <authorList>
            <person name="Hebert F.O."/>
            <person name="Grambauer S."/>
            <person name="Barber I."/>
            <person name="Landry C.R."/>
            <person name="Aubin-Horth N."/>
        </authorList>
    </citation>
    <scope>NUCLEOTIDE SEQUENCE</scope>
</reference>
<organism evidence="8">
    <name type="scientific">Schistocephalus solidus</name>
    <name type="common">Tapeworm</name>
    <dbReference type="NCBI Taxonomy" id="70667"/>
    <lineage>
        <taxon>Eukaryota</taxon>
        <taxon>Metazoa</taxon>
        <taxon>Spiralia</taxon>
        <taxon>Lophotrochozoa</taxon>
        <taxon>Platyhelminthes</taxon>
        <taxon>Cestoda</taxon>
        <taxon>Eucestoda</taxon>
        <taxon>Diphyllobothriidea</taxon>
        <taxon>Diphyllobothriidae</taxon>
        <taxon>Schistocephalus</taxon>
    </lineage>
</organism>
<evidence type="ECO:0000256" key="6">
    <source>
        <dbReference type="ARBA" id="ARBA00023242"/>
    </source>
</evidence>
<sequence length="309" mass="33355">MAVARTVVLRTFEASLEDIAAAFETGLKSCFQNVSVSVADCPDLTNKPFALPSSGLLGNNTVCDVGSFSYLIPVADTSRRYTFSEVISASKLQTGQLIGAGAGPFFTAGKNCEMAAIVKVAENDVRSNNTLHGVYNKSEDKPGVLKATDNNFALLGHFLATEGNPGKVLAVDVSVRAKDGSIYTFLREALTAKFGNESAPVALGGAFVLDNSKGRFHVMPDFPKEPVDSPAKISSWLKFYEMSPPVMGVGTIVSHDPDKMDLKLEHFHCYSENGAEAGHFYYDTQPETAHYRVYLAPAKSILRIDRAIK</sequence>
<evidence type="ECO:0000313" key="8">
    <source>
        <dbReference type="EMBL" id="JAP55673.1"/>
    </source>
</evidence>
<dbReference type="EMBL" id="GEEE01007552">
    <property type="protein sequence ID" value="JAP55673.1"/>
    <property type="molecule type" value="Transcribed_RNA"/>
</dbReference>
<evidence type="ECO:0000256" key="1">
    <source>
        <dbReference type="ARBA" id="ARBA00004123"/>
    </source>
</evidence>
<dbReference type="GO" id="GO:0005634">
    <property type="term" value="C:nucleus"/>
    <property type="evidence" value="ECO:0007669"/>
    <property type="project" value="UniProtKB-SubCell"/>
</dbReference>
<dbReference type="AlphaFoldDB" id="A0A0X3PUS6"/>
<name>A0A0X3PUS6_SCHSO</name>